<accession>A0A8J7S4W4</accession>
<organism evidence="1 2">
    <name type="scientific">Marivibrio halodurans</name>
    <dbReference type="NCBI Taxonomy" id="2039722"/>
    <lineage>
        <taxon>Bacteria</taxon>
        <taxon>Pseudomonadati</taxon>
        <taxon>Pseudomonadota</taxon>
        <taxon>Alphaproteobacteria</taxon>
        <taxon>Rhodospirillales</taxon>
        <taxon>Rhodospirillaceae</taxon>
        <taxon>Marivibrio</taxon>
    </lineage>
</organism>
<keyword evidence="2" id="KW-1185">Reference proteome</keyword>
<reference evidence="1" key="1">
    <citation type="submission" date="2021-04" db="EMBL/GenBank/DDBJ databases">
        <authorList>
            <person name="Zhang D.-C."/>
        </authorList>
    </citation>
    <scope>NUCLEOTIDE SEQUENCE</scope>
    <source>
        <strain evidence="1">CGMCC 1.15697</strain>
    </source>
</reference>
<comment type="caution">
    <text evidence="1">The sequence shown here is derived from an EMBL/GenBank/DDBJ whole genome shotgun (WGS) entry which is preliminary data.</text>
</comment>
<dbReference type="AlphaFoldDB" id="A0A8J7S4W4"/>
<proteinExistence type="predicted"/>
<sequence length="119" mass="13041">MLHTTVRLQRRPSPGSEASIRAQGYYIQGRTTLPYRGYEISLSTATVPASVVIMNNIGDTKPIHDWPFTASAEGIKEAMAYIDGLISLEETQAKDGKTERVEEDPFIASLCRPDIGDGV</sequence>
<gene>
    <name evidence="1" type="ORF">KAJ83_01500</name>
</gene>
<dbReference type="EMBL" id="JAGMWN010000001">
    <property type="protein sequence ID" value="MBP5855667.1"/>
    <property type="molecule type" value="Genomic_DNA"/>
</dbReference>
<name>A0A8J7S4W4_9PROT</name>
<evidence type="ECO:0000313" key="2">
    <source>
        <dbReference type="Proteomes" id="UP000672602"/>
    </source>
</evidence>
<evidence type="ECO:0000313" key="1">
    <source>
        <dbReference type="EMBL" id="MBP5855667.1"/>
    </source>
</evidence>
<dbReference type="Proteomes" id="UP000672602">
    <property type="component" value="Unassembled WGS sequence"/>
</dbReference>
<protein>
    <submittedName>
        <fullName evidence="1">Uncharacterized protein</fullName>
    </submittedName>
</protein>
<dbReference type="RefSeq" id="WP_210680244.1">
    <property type="nucleotide sequence ID" value="NZ_JAGMWN010000001.1"/>
</dbReference>